<organism evidence="2 3">
    <name type="scientific">Draconibacterium halophilum</name>
    <dbReference type="NCBI Taxonomy" id="2706887"/>
    <lineage>
        <taxon>Bacteria</taxon>
        <taxon>Pseudomonadati</taxon>
        <taxon>Bacteroidota</taxon>
        <taxon>Bacteroidia</taxon>
        <taxon>Marinilabiliales</taxon>
        <taxon>Prolixibacteraceae</taxon>
        <taxon>Draconibacterium</taxon>
    </lineage>
</organism>
<dbReference type="Proteomes" id="UP000474630">
    <property type="component" value="Chromosome"/>
</dbReference>
<dbReference type="PANTHER" id="PTHR43312:SF1">
    <property type="entry name" value="NADP-DEPENDENT OXIDOREDUCTASE DOMAIN-CONTAINING PROTEIN"/>
    <property type="match status" value="1"/>
</dbReference>
<dbReference type="InterPro" id="IPR023210">
    <property type="entry name" value="NADP_OxRdtase_dom"/>
</dbReference>
<dbReference type="PRINTS" id="PR00069">
    <property type="entry name" value="ALDKETRDTASE"/>
</dbReference>
<dbReference type="CDD" id="cd19100">
    <property type="entry name" value="AKR_unchar"/>
    <property type="match status" value="1"/>
</dbReference>
<gene>
    <name evidence="2" type="ORF">G0Q07_09350</name>
</gene>
<dbReference type="InterPro" id="IPR053135">
    <property type="entry name" value="AKR2_Oxidoreductase"/>
</dbReference>
<dbReference type="GO" id="GO:0016491">
    <property type="term" value="F:oxidoreductase activity"/>
    <property type="evidence" value="ECO:0007669"/>
    <property type="project" value="InterPro"/>
</dbReference>
<dbReference type="KEGG" id="drc:G0Q07_09350"/>
<dbReference type="SUPFAM" id="SSF51430">
    <property type="entry name" value="NAD(P)-linked oxidoreductase"/>
    <property type="match status" value="1"/>
</dbReference>
<feature type="domain" description="NADP-dependent oxidoreductase" evidence="1">
    <location>
        <begin position="59"/>
        <end position="263"/>
    </location>
</feature>
<dbReference type="EMBL" id="CP048409">
    <property type="protein sequence ID" value="QIA07920.1"/>
    <property type="molecule type" value="Genomic_DNA"/>
</dbReference>
<dbReference type="InterPro" id="IPR036812">
    <property type="entry name" value="NAD(P)_OxRdtase_dom_sf"/>
</dbReference>
<evidence type="ECO:0000313" key="3">
    <source>
        <dbReference type="Proteomes" id="UP000474630"/>
    </source>
</evidence>
<name>A0A6C0RC66_9BACT</name>
<dbReference type="PANTHER" id="PTHR43312">
    <property type="entry name" value="D-THREO-ALDOSE 1-DEHYDROGENASE"/>
    <property type="match status" value="1"/>
</dbReference>
<evidence type="ECO:0000313" key="2">
    <source>
        <dbReference type="EMBL" id="QIA07920.1"/>
    </source>
</evidence>
<sequence length="305" mass="34120">MAKFQMNRRKFIGALSAGTAHVLFTNPIYAGSIPARSQDPFQLVDLGNSGIKTTLLGMGTGVHATNRSSFLTKQDKNTSLDLLDHAYNKGIRYFDLADTYGTHGLFAEAMTKMNREELTLATKIWTRPGGIPEKERPDADVVVDRFRKELNTDYIDLVQIHCMVDEDWTETLKPQMEILSNLKAKGIIKAHGVSVHSLDAMKAAVESHWVDVLHARINPYGIAMDKPDPQEVVEVIQRLHQSGKGIIGMKLVGNGQLRNDSKKIDNSLRFVLGLGCVDMMIVGFETKDQVDNYISRMDTELKKLY</sequence>
<evidence type="ECO:0000259" key="1">
    <source>
        <dbReference type="Pfam" id="PF00248"/>
    </source>
</evidence>
<dbReference type="InterPro" id="IPR020471">
    <property type="entry name" value="AKR"/>
</dbReference>
<dbReference type="RefSeq" id="WP_163345841.1">
    <property type="nucleotide sequence ID" value="NZ_CP048409.1"/>
</dbReference>
<dbReference type="Gene3D" id="3.20.20.100">
    <property type="entry name" value="NADP-dependent oxidoreductase domain"/>
    <property type="match status" value="1"/>
</dbReference>
<reference evidence="2 3" key="1">
    <citation type="submission" date="2020-02" db="EMBL/GenBank/DDBJ databases">
        <title>Genome sequencing for Draconibacterium sp. strain M1.</title>
        <authorList>
            <person name="Park S.-J."/>
        </authorList>
    </citation>
    <scope>NUCLEOTIDE SEQUENCE [LARGE SCALE GENOMIC DNA]</scope>
    <source>
        <strain evidence="2 3">M1</strain>
    </source>
</reference>
<dbReference type="Pfam" id="PF00248">
    <property type="entry name" value="Aldo_ket_red"/>
    <property type="match status" value="1"/>
</dbReference>
<accession>A0A6C0RC66</accession>
<protein>
    <submittedName>
        <fullName evidence="2">Aldo/keto reductase</fullName>
    </submittedName>
</protein>
<proteinExistence type="predicted"/>
<dbReference type="AlphaFoldDB" id="A0A6C0RC66"/>
<keyword evidence="3" id="KW-1185">Reference proteome</keyword>